<evidence type="ECO:0000256" key="1">
    <source>
        <dbReference type="NCBIfam" id="TIGR03162"/>
    </source>
</evidence>
<dbReference type="Proteomes" id="UP000278351">
    <property type="component" value="Unassembled WGS sequence"/>
</dbReference>
<comment type="caution">
    <text evidence="2">The sequence shown here is derived from an EMBL/GenBank/DDBJ whole genome shotgun (WGS) entry which is preliminary data.</text>
</comment>
<evidence type="ECO:0000313" key="2">
    <source>
        <dbReference type="EMBL" id="RPE09186.1"/>
    </source>
</evidence>
<dbReference type="SMART" id="SM00855">
    <property type="entry name" value="PGAM"/>
    <property type="match status" value="1"/>
</dbReference>
<dbReference type="AlphaFoldDB" id="A0A3N4PLV0"/>
<evidence type="ECO:0000313" key="3">
    <source>
        <dbReference type="Proteomes" id="UP000278351"/>
    </source>
</evidence>
<dbReference type="Pfam" id="PF00300">
    <property type="entry name" value="His_Phos_1"/>
    <property type="match status" value="1"/>
</dbReference>
<dbReference type="EMBL" id="RPDH01000002">
    <property type="protein sequence ID" value="RPE09186.1"/>
    <property type="molecule type" value="Genomic_DNA"/>
</dbReference>
<dbReference type="Gene3D" id="3.40.50.1240">
    <property type="entry name" value="Phosphoglycerate mutase-like"/>
    <property type="match status" value="1"/>
</dbReference>
<protein>
    <recommendedName>
        <fullName evidence="1">Alpha-ribazole phosphatase</fullName>
        <ecNumber evidence="1">3.1.3.73</ecNumber>
    </recommendedName>
</protein>
<dbReference type="InterPro" id="IPR050275">
    <property type="entry name" value="PGM_Phosphatase"/>
</dbReference>
<dbReference type="RefSeq" id="WP_123848182.1">
    <property type="nucleotide sequence ID" value="NZ_RPDH01000002.1"/>
</dbReference>
<reference evidence="2 3" key="1">
    <citation type="submission" date="2018-11" db="EMBL/GenBank/DDBJ databases">
        <title>Chitinophaga lutea sp.nov., isolate from arsenic contaminated soil.</title>
        <authorList>
            <person name="Zong Y."/>
        </authorList>
    </citation>
    <scope>NUCLEOTIDE SEQUENCE [LARGE SCALE GENOMIC DNA]</scope>
    <source>
        <strain evidence="2 3">ZY74</strain>
    </source>
</reference>
<dbReference type="CDD" id="cd07067">
    <property type="entry name" value="HP_PGM_like"/>
    <property type="match status" value="1"/>
</dbReference>
<dbReference type="SUPFAM" id="SSF53254">
    <property type="entry name" value="Phosphoglycerate mutase-like"/>
    <property type="match status" value="1"/>
</dbReference>
<dbReference type="InterPro" id="IPR013078">
    <property type="entry name" value="His_Pase_superF_clade-1"/>
</dbReference>
<dbReference type="PANTHER" id="PTHR48100:SF59">
    <property type="entry name" value="ADENOSYLCOBALAMIN_ALPHA-RIBAZOLE PHOSPHATASE"/>
    <property type="match status" value="1"/>
</dbReference>
<dbReference type="GO" id="GO:0005737">
    <property type="term" value="C:cytoplasm"/>
    <property type="evidence" value="ECO:0007669"/>
    <property type="project" value="TreeGrafter"/>
</dbReference>
<dbReference type="NCBIfam" id="TIGR03162">
    <property type="entry name" value="ribazole_cobC"/>
    <property type="match status" value="1"/>
</dbReference>
<accession>A0A3N4PLV0</accession>
<keyword evidence="3" id="KW-1185">Reference proteome</keyword>
<sequence length="199" mass="22726">MSIYVIRHTTPLIEKGTCYGQADIDVTATFEDEAQIIRRHLPAGLQRVYSSPLQRCRKLAEHLFPGHAIHFEHDLKEIHCGEWELQQWNDIPREEIEPWMNDFVNVCIPGGESYVHLFTRVTRCFEAMTASGKTTAIVTHGGVIRSILAHITRTPLHESFSAFSVYYGCVVKIDAHHDGFTYEILSNIPTAKEQHQPSR</sequence>
<organism evidence="2 3">
    <name type="scientific">Chitinophaga lutea</name>
    <dbReference type="NCBI Taxonomy" id="2488634"/>
    <lineage>
        <taxon>Bacteria</taxon>
        <taxon>Pseudomonadati</taxon>
        <taxon>Bacteroidota</taxon>
        <taxon>Chitinophagia</taxon>
        <taxon>Chitinophagales</taxon>
        <taxon>Chitinophagaceae</taxon>
        <taxon>Chitinophaga</taxon>
    </lineage>
</organism>
<dbReference type="GO" id="GO:0043755">
    <property type="term" value="F:alpha-ribazole phosphatase activity"/>
    <property type="evidence" value="ECO:0007669"/>
    <property type="project" value="UniProtKB-UniRule"/>
</dbReference>
<dbReference type="OrthoDB" id="9782128at2"/>
<name>A0A3N4PLV0_9BACT</name>
<dbReference type="InterPro" id="IPR029033">
    <property type="entry name" value="His_PPase_superfam"/>
</dbReference>
<dbReference type="EC" id="3.1.3.73" evidence="1"/>
<dbReference type="GO" id="GO:0009236">
    <property type="term" value="P:cobalamin biosynthetic process"/>
    <property type="evidence" value="ECO:0007669"/>
    <property type="project" value="UniProtKB-UniRule"/>
</dbReference>
<dbReference type="InterPro" id="IPR017578">
    <property type="entry name" value="Ribazole_CobC"/>
</dbReference>
<gene>
    <name evidence="2" type="primary">cobC</name>
    <name evidence="2" type="ORF">EGT74_19460</name>
</gene>
<proteinExistence type="predicted"/>
<dbReference type="PANTHER" id="PTHR48100">
    <property type="entry name" value="BROAD-SPECIFICITY PHOSPHATASE YOR283W-RELATED"/>
    <property type="match status" value="1"/>
</dbReference>